<evidence type="ECO:0000256" key="7">
    <source>
        <dbReference type="RuleBase" id="RU361183"/>
    </source>
</evidence>
<keyword evidence="10" id="KW-1185">Reference proteome</keyword>
<dbReference type="PANTHER" id="PTHR10127:SF780">
    <property type="entry name" value="METALLOENDOPEPTIDASE"/>
    <property type="match status" value="1"/>
</dbReference>
<feature type="binding site" evidence="6">
    <location>
        <position position="226"/>
    </location>
    <ligand>
        <name>Zn(2+)</name>
        <dbReference type="ChEBI" id="CHEBI:29105"/>
        <note>catalytic</note>
    </ligand>
</feature>
<comment type="caution">
    <text evidence="9">The sequence shown here is derived from an EMBL/GenBank/DDBJ whole genome shotgun (WGS) entry which is preliminary data.</text>
</comment>
<name>A0ABP1R1U2_9HEXA</name>
<keyword evidence="4 6" id="KW-0862">Zinc</keyword>
<feature type="domain" description="Peptidase M12A" evidence="8">
    <location>
        <begin position="123"/>
        <end position="310"/>
    </location>
</feature>
<dbReference type="Pfam" id="PF01400">
    <property type="entry name" value="Astacin"/>
    <property type="match status" value="1"/>
</dbReference>
<dbReference type="Proteomes" id="UP001642540">
    <property type="component" value="Unassembled WGS sequence"/>
</dbReference>
<feature type="binding site" evidence="6">
    <location>
        <position position="220"/>
    </location>
    <ligand>
        <name>Zn(2+)</name>
        <dbReference type="ChEBI" id="CHEBI:29105"/>
        <note>catalytic</note>
    </ligand>
</feature>
<dbReference type="EMBL" id="CAXLJM020000053">
    <property type="protein sequence ID" value="CAL8117136.1"/>
    <property type="molecule type" value="Genomic_DNA"/>
</dbReference>
<organism evidence="9 10">
    <name type="scientific">Orchesella dallaii</name>
    <dbReference type="NCBI Taxonomy" id="48710"/>
    <lineage>
        <taxon>Eukaryota</taxon>
        <taxon>Metazoa</taxon>
        <taxon>Ecdysozoa</taxon>
        <taxon>Arthropoda</taxon>
        <taxon>Hexapoda</taxon>
        <taxon>Collembola</taxon>
        <taxon>Entomobryomorpha</taxon>
        <taxon>Entomobryoidea</taxon>
        <taxon>Orchesellidae</taxon>
        <taxon>Orchesellinae</taxon>
        <taxon>Orchesella</taxon>
    </lineage>
</organism>
<evidence type="ECO:0000313" key="10">
    <source>
        <dbReference type="Proteomes" id="UP001642540"/>
    </source>
</evidence>
<keyword evidence="1 7" id="KW-0645">Protease</keyword>
<dbReference type="SMART" id="SM00235">
    <property type="entry name" value="ZnMc"/>
    <property type="match status" value="1"/>
</dbReference>
<evidence type="ECO:0000256" key="1">
    <source>
        <dbReference type="ARBA" id="ARBA00022670"/>
    </source>
</evidence>
<evidence type="ECO:0000256" key="6">
    <source>
        <dbReference type="PROSITE-ProRule" id="PRU01211"/>
    </source>
</evidence>
<proteinExistence type="predicted"/>
<evidence type="ECO:0000256" key="2">
    <source>
        <dbReference type="ARBA" id="ARBA00022723"/>
    </source>
</evidence>
<feature type="binding site" evidence="6">
    <location>
        <position position="216"/>
    </location>
    <ligand>
        <name>Zn(2+)</name>
        <dbReference type="ChEBI" id="CHEBI:29105"/>
        <note>catalytic</note>
    </ligand>
</feature>
<dbReference type="Pfam" id="PF01395">
    <property type="entry name" value="PBP_GOBP"/>
    <property type="match status" value="1"/>
</dbReference>
<dbReference type="PANTHER" id="PTHR10127">
    <property type="entry name" value="DISCOIDIN, CUB, EGF, LAMININ , AND ZINC METALLOPROTEASE DOMAIN CONTAINING"/>
    <property type="match status" value="1"/>
</dbReference>
<dbReference type="EC" id="3.4.24.-" evidence="7"/>
<reference evidence="9 10" key="1">
    <citation type="submission" date="2024-08" db="EMBL/GenBank/DDBJ databases">
        <authorList>
            <person name="Cucini C."/>
            <person name="Frati F."/>
        </authorList>
    </citation>
    <scope>NUCLEOTIDE SEQUENCE [LARGE SCALE GENOMIC DNA]</scope>
</reference>
<comment type="caution">
    <text evidence="6">Lacks conserved residue(s) required for the propagation of feature annotation.</text>
</comment>
<dbReference type="InterPro" id="IPR006170">
    <property type="entry name" value="PBP/GOBP"/>
</dbReference>
<keyword evidence="3 7" id="KW-0378">Hydrolase</keyword>
<evidence type="ECO:0000259" key="8">
    <source>
        <dbReference type="PROSITE" id="PS51864"/>
    </source>
</evidence>
<dbReference type="Gene3D" id="3.40.390.10">
    <property type="entry name" value="Collagenase (Catalytic Domain)"/>
    <property type="match status" value="1"/>
</dbReference>
<comment type="cofactor">
    <cofactor evidence="6 7">
        <name>Zn(2+)</name>
        <dbReference type="ChEBI" id="CHEBI:29105"/>
    </cofactor>
    <text evidence="6 7">Binds 1 zinc ion per subunit.</text>
</comment>
<dbReference type="PRINTS" id="PR00480">
    <property type="entry name" value="ASTACIN"/>
</dbReference>
<protein>
    <recommendedName>
        <fullName evidence="7">Metalloendopeptidase</fullName>
        <ecNumber evidence="7">3.4.24.-</ecNumber>
    </recommendedName>
</protein>
<keyword evidence="5 7" id="KW-0482">Metalloprotease</keyword>
<dbReference type="InterPro" id="IPR024079">
    <property type="entry name" value="MetalloPept_cat_dom_sf"/>
</dbReference>
<dbReference type="PROSITE" id="PS51864">
    <property type="entry name" value="ASTACIN"/>
    <property type="match status" value="1"/>
</dbReference>
<keyword evidence="2 6" id="KW-0479">Metal-binding</keyword>
<evidence type="ECO:0000256" key="3">
    <source>
        <dbReference type="ARBA" id="ARBA00022801"/>
    </source>
</evidence>
<dbReference type="InterPro" id="IPR036728">
    <property type="entry name" value="PBP_GOBP_sf"/>
</dbReference>
<dbReference type="InterPro" id="IPR006026">
    <property type="entry name" value="Peptidase_Metallo"/>
</dbReference>
<sequence>MKSCFKSLNIDPSDEHRKGVETSFDDKGVTLCAFTQMKMAKDDGTIDKDKLLAFLKIEDAEFPKLVESCSTKAESEFKDESDAAVKAKKKTTYFVVCLDRWLENAFQGIPVKSRGNEPTSFSEEIGLSGEKWPNGVVKYKLHASLTFSDIHIINKAFDEYHKKTCIRFKPWEEGDVDYVSIELDNLVCGQAHVCKKGGPQFAKFGKQCRNVATMVHQLGHTLCLNHEHQRKDRDRYVNFANCRTKPEIFKSSYYNEKGIYDYASQMHPTCQSCTSGGGWPTEKNVNCGSDITPGLSLLDVDTINSLYDCQGCHRHRWRPTSALIGTDWLNMYKFNYETLHADGAPLVACRAKVTHGELAPGLYNFEKQSCLISYYWEAYEAKSGVEVLTIPGGRFDAQCWKYGLVNSSVALENNPVLAGMTVHNEWFKFHIAYSKEKRAVGKAIWLVNEKEYKDREAEVVDKEGKSHTTKDFQILTCGWNSECKRENKKKDDIDNWLSSSLTSSTLRLESHLHSRFLILMTIYLHFTI</sequence>
<dbReference type="InterPro" id="IPR001506">
    <property type="entry name" value="Peptidase_M12A"/>
</dbReference>
<evidence type="ECO:0000256" key="5">
    <source>
        <dbReference type="ARBA" id="ARBA00023049"/>
    </source>
</evidence>
<evidence type="ECO:0000313" key="9">
    <source>
        <dbReference type="EMBL" id="CAL8117136.1"/>
    </source>
</evidence>
<gene>
    <name evidence="9" type="ORF">ODALV1_LOCUS17552</name>
</gene>
<evidence type="ECO:0000256" key="4">
    <source>
        <dbReference type="ARBA" id="ARBA00022833"/>
    </source>
</evidence>
<dbReference type="SUPFAM" id="SSF47565">
    <property type="entry name" value="Insect pheromone/odorant-binding proteins"/>
    <property type="match status" value="1"/>
</dbReference>
<dbReference type="SUPFAM" id="SSF55486">
    <property type="entry name" value="Metalloproteases ('zincins'), catalytic domain"/>
    <property type="match status" value="1"/>
</dbReference>
<accession>A0ABP1R1U2</accession>